<keyword evidence="2" id="KW-0812">Transmembrane</keyword>
<evidence type="ECO:0000256" key="1">
    <source>
        <dbReference type="SAM" id="MobiDB-lite"/>
    </source>
</evidence>
<feature type="transmembrane region" description="Helical" evidence="2">
    <location>
        <begin position="48"/>
        <end position="69"/>
    </location>
</feature>
<dbReference type="RefSeq" id="WP_141584729.1">
    <property type="nucleotide sequence ID" value="NZ_SPAY01000246.1"/>
</dbReference>
<keyword evidence="2" id="KW-1133">Transmembrane helix</keyword>
<protein>
    <submittedName>
        <fullName evidence="3">Uncharacterized protein</fullName>
    </submittedName>
</protein>
<dbReference type="Proteomes" id="UP000318720">
    <property type="component" value="Unassembled WGS sequence"/>
</dbReference>
<feature type="region of interest" description="Disordered" evidence="1">
    <location>
        <begin position="283"/>
        <end position="319"/>
    </location>
</feature>
<comment type="caution">
    <text evidence="3">The sequence shown here is derived from an EMBL/GenBank/DDBJ whole genome shotgun (WGS) entry which is preliminary data.</text>
</comment>
<organism evidence="3 4">
    <name type="scientific">Streptomyces ipomoeae</name>
    <dbReference type="NCBI Taxonomy" id="103232"/>
    <lineage>
        <taxon>Bacteria</taxon>
        <taxon>Bacillati</taxon>
        <taxon>Actinomycetota</taxon>
        <taxon>Actinomycetes</taxon>
        <taxon>Kitasatosporales</taxon>
        <taxon>Streptomycetaceae</taxon>
        <taxon>Streptomyces</taxon>
    </lineage>
</organism>
<evidence type="ECO:0000256" key="2">
    <source>
        <dbReference type="SAM" id="Phobius"/>
    </source>
</evidence>
<feature type="region of interest" description="Disordered" evidence="1">
    <location>
        <begin position="1"/>
        <end position="39"/>
    </location>
</feature>
<gene>
    <name evidence="3" type="ORF">Sipo8835_31975</name>
</gene>
<dbReference type="AlphaFoldDB" id="A0AAE9AXJ3"/>
<reference evidence="3 4" key="1">
    <citation type="submission" date="2019-03" db="EMBL/GenBank/DDBJ databases">
        <title>Comparative genomic analyses of the sweetpotato soil rot pathogen, Streptomyces ipomoeae.</title>
        <authorList>
            <person name="Ruschel Soares N."/>
            <person name="Badger J.H."/>
            <person name="Huguet-Tapia J.C."/>
            <person name="Clark C.A."/>
            <person name="Pettis G.S."/>
        </authorList>
    </citation>
    <scope>NUCLEOTIDE SEQUENCE [LARGE SCALE GENOMIC DNA]</scope>
    <source>
        <strain evidence="3 4">88-35</strain>
    </source>
</reference>
<dbReference type="EMBL" id="SPAZ01000250">
    <property type="protein sequence ID" value="TQE25168.1"/>
    <property type="molecule type" value="Genomic_DNA"/>
</dbReference>
<name>A0AAE9AXJ3_9ACTN</name>
<keyword evidence="2" id="KW-0472">Membrane</keyword>
<sequence length="319" mass="33603">MNRVGHESEDAEHAGAEHAAEHADAARAEHADAENDSRVKRLSRVTRMATLVGTAAAVTAAAVCATVLVRHEVTNDPSRPEAAGAATNPGGVIIAHGSDRHPSQTAADWVTYADHVVAVTPVSEREISPTAEELENGEGLILRDVTLRVDDVLWSSDTPGKPAPTSFEWVAHGWQFTEGDTANRTEMAGEHQPRIELGHSYVMAIEWQPPVCAEEDEIPGQWRGLGSDSNIPFDGKVLGRGESEGTATTTARALSAAKAETDPDDPNYSLEDQLIGKSATALTEALQKAEPTETGASTTASTAKKGAAAQSSEATVTCE</sequence>
<feature type="region of interest" description="Disordered" evidence="1">
    <location>
        <begin position="222"/>
        <end position="248"/>
    </location>
</feature>
<proteinExistence type="predicted"/>
<feature type="compositionally biased region" description="Polar residues" evidence="1">
    <location>
        <begin position="310"/>
        <end position="319"/>
    </location>
</feature>
<accession>A0AAE9AXJ3</accession>
<feature type="compositionally biased region" description="Low complexity" evidence="1">
    <location>
        <begin position="292"/>
        <end position="309"/>
    </location>
</feature>
<evidence type="ECO:0000313" key="3">
    <source>
        <dbReference type="EMBL" id="TQE25168.1"/>
    </source>
</evidence>
<evidence type="ECO:0000313" key="4">
    <source>
        <dbReference type="Proteomes" id="UP000318720"/>
    </source>
</evidence>